<dbReference type="EMBL" id="JARK01000233">
    <property type="protein sequence ID" value="EYC40000.1"/>
    <property type="molecule type" value="Genomic_DNA"/>
</dbReference>
<keyword evidence="2" id="KW-1185">Reference proteome</keyword>
<organism evidence="1 2">
    <name type="scientific">Ancylostoma ceylanicum</name>
    <dbReference type="NCBI Taxonomy" id="53326"/>
    <lineage>
        <taxon>Eukaryota</taxon>
        <taxon>Metazoa</taxon>
        <taxon>Ecdysozoa</taxon>
        <taxon>Nematoda</taxon>
        <taxon>Chromadorea</taxon>
        <taxon>Rhabditida</taxon>
        <taxon>Rhabditina</taxon>
        <taxon>Rhabditomorpha</taxon>
        <taxon>Strongyloidea</taxon>
        <taxon>Ancylostomatidae</taxon>
        <taxon>Ancylostomatinae</taxon>
        <taxon>Ancylostoma</taxon>
    </lineage>
</organism>
<reference evidence="2" key="1">
    <citation type="journal article" date="2015" name="Nat. Genet.">
        <title>The genome and transcriptome of the zoonotic hookworm Ancylostoma ceylanicum identify infection-specific gene families.</title>
        <authorList>
            <person name="Schwarz E.M."/>
            <person name="Hu Y."/>
            <person name="Antoshechkin I."/>
            <person name="Miller M.M."/>
            <person name="Sternberg P.W."/>
            <person name="Aroian R.V."/>
        </authorList>
    </citation>
    <scope>NUCLEOTIDE SEQUENCE</scope>
    <source>
        <strain evidence="2">HY135</strain>
    </source>
</reference>
<accession>A0A016WK42</accession>
<dbReference type="Proteomes" id="UP000024635">
    <property type="component" value="Unassembled WGS sequence"/>
</dbReference>
<protein>
    <submittedName>
        <fullName evidence="1">Uncharacterized protein</fullName>
    </submittedName>
</protein>
<comment type="caution">
    <text evidence="1">The sequence shown here is derived from an EMBL/GenBank/DDBJ whole genome shotgun (WGS) entry which is preliminary data.</text>
</comment>
<name>A0A016WK42_9BILA</name>
<dbReference type="AlphaFoldDB" id="A0A016WK42"/>
<proteinExistence type="predicted"/>
<evidence type="ECO:0000313" key="2">
    <source>
        <dbReference type="Proteomes" id="UP000024635"/>
    </source>
</evidence>
<gene>
    <name evidence="1" type="primary">Acey_s0633.g893</name>
    <name evidence="1" type="ORF">Y032_0633g893</name>
</gene>
<sequence>MALTSTAGKTLVDTGRPVTTVAPFTGCQSKPITILLGCPKNNGRSQENLKLHDPTNLGARSHLRSGQYLWDNLIYI</sequence>
<evidence type="ECO:0000313" key="1">
    <source>
        <dbReference type="EMBL" id="EYC40000.1"/>
    </source>
</evidence>